<dbReference type="PANTHER" id="PTHR47966:SF51">
    <property type="entry name" value="BETA-SITE APP-CLEAVING ENZYME, ISOFORM A-RELATED"/>
    <property type="match status" value="1"/>
</dbReference>
<reference evidence="4" key="1">
    <citation type="journal article" date="2016" name="Gigascience">
        <title>De novo construction of an expanded transcriptome assembly for the western tarnished plant bug, Lygus hesperus.</title>
        <authorList>
            <person name="Tassone E.E."/>
            <person name="Geib S.M."/>
            <person name="Hall B."/>
            <person name="Fabrick J.A."/>
            <person name="Brent C.S."/>
            <person name="Hull J.J."/>
        </authorList>
    </citation>
    <scope>NUCLEOTIDE SEQUENCE</scope>
</reference>
<keyword evidence="2" id="KW-0645">Protease</keyword>
<gene>
    <name evidence="4" type="primary">PGA_4</name>
    <name evidence="4" type="ORF">g.53931</name>
</gene>
<dbReference type="InterPro" id="IPR033121">
    <property type="entry name" value="PEPTIDASE_A1"/>
</dbReference>
<dbReference type="PANTHER" id="PTHR47966">
    <property type="entry name" value="BETA-SITE APP-CLEAVING ENZYME, ISOFORM A-RELATED"/>
    <property type="match status" value="1"/>
</dbReference>
<dbReference type="GO" id="GO:0006508">
    <property type="term" value="P:proteolysis"/>
    <property type="evidence" value="ECO:0007669"/>
    <property type="project" value="UniProtKB-KW"/>
</dbReference>
<sequence>MVNWVPLSEETYWKFNFDGVYVNGQQIKASSAIADTGTSLIIGPTKDVDSIAAELKARYIDPGLYVVEESRISSLPNMTFSINGKNYTLSPEQYIPIRQQGFGMVGIQGADMDFWILGDVFLSNYYTIFHVERQAVGFADLPASMVNLPTTPKTTTPNPDSSITDNPNGASSVIWSSSTLLVAIAIASFQLSF</sequence>
<evidence type="ECO:0000313" key="4">
    <source>
        <dbReference type="EMBL" id="JAQ07974.1"/>
    </source>
</evidence>
<keyword evidence="2" id="KW-0378">Hydrolase</keyword>
<dbReference type="InterPro" id="IPR001461">
    <property type="entry name" value="Aspartic_peptidase_A1"/>
</dbReference>
<dbReference type="GO" id="GO:0004190">
    <property type="term" value="F:aspartic-type endopeptidase activity"/>
    <property type="evidence" value="ECO:0007669"/>
    <property type="project" value="UniProtKB-KW"/>
</dbReference>
<dbReference type="Pfam" id="PF00026">
    <property type="entry name" value="Asp"/>
    <property type="match status" value="1"/>
</dbReference>
<dbReference type="InterPro" id="IPR001969">
    <property type="entry name" value="Aspartic_peptidase_AS"/>
</dbReference>
<evidence type="ECO:0000256" key="2">
    <source>
        <dbReference type="RuleBase" id="RU000454"/>
    </source>
</evidence>
<dbReference type="EMBL" id="GDHC01010655">
    <property type="protein sequence ID" value="JAQ07974.1"/>
    <property type="molecule type" value="Transcribed_RNA"/>
</dbReference>
<keyword evidence="2" id="KW-0064">Aspartyl protease</keyword>
<organism evidence="4">
    <name type="scientific">Lygus hesperus</name>
    <name type="common">Western plant bug</name>
    <dbReference type="NCBI Taxonomy" id="30085"/>
    <lineage>
        <taxon>Eukaryota</taxon>
        <taxon>Metazoa</taxon>
        <taxon>Ecdysozoa</taxon>
        <taxon>Arthropoda</taxon>
        <taxon>Hexapoda</taxon>
        <taxon>Insecta</taxon>
        <taxon>Pterygota</taxon>
        <taxon>Neoptera</taxon>
        <taxon>Paraneoptera</taxon>
        <taxon>Hemiptera</taxon>
        <taxon>Heteroptera</taxon>
        <taxon>Panheteroptera</taxon>
        <taxon>Cimicomorpha</taxon>
        <taxon>Miridae</taxon>
        <taxon>Mirini</taxon>
        <taxon>Lygus</taxon>
    </lineage>
</organism>
<feature type="domain" description="Peptidase A1" evidence="3">
    <location>
        <begin position="1"/>
        <end position="139"/>
    </location>
</feature>
<dbReference type="PROSITE" id="PS00141">
    <property type="entry name" value="ASP_PROTEASE"/>
    <property type="match status" value="1"/>
</dbReference>
<dbReference type="SUPFAM" id="SSF50630">
    <property type="entry name" value="Acid proteases"/>
    <property type="match status" value="1"/>
</dbReference>
<dbReference type="PROSITE" id="PS51767">
    <property type="entry name" value="PEPTIDASE_A1"/>
    <property type="match status" value="1"/>
</dbReference>
<dbReference type="AlphaFoldDB" id="A0A146LIL6"/>
<protein>
    <submittedName>
        <fullName evidence="4">Pepsin A</fullName>
    </submittedName>
</protein>
<dbReference type="PRINTS" id="PR00792">
    <property type="entry name" value="PEPSIN"/>
</dbReference>
<accession>A0A146LIL6</accession>
<name>A0A146LIL6_LYGHE</name>
<comment type="similarity">
    <text evidence="1 2">Belongs to the peptidase A1 family.</text>
</comment>
<dbReference type="Gene3D" id="2.40.70.10">
    <property type="entry name" value="Acid Proteases"/>
    <property type="match status" value="1"/>
</dbReference>
<evidence type="ECO:0000256" key="1">
    <source>
        <dbReference type="ARBA" id="ARBA00007447"/>
    </source>
</evidence>
<proteinExistence type="inferred from homology"/>
<evidence type="ECO:0000259" key="3">
    <source>
        <dbReference type="PROSITE" id="PS51767"/>
    </source>
</evidence>
<dbReference type="InterPro" id="IPR021109">
    <property type="entry name" value="Peptidase_aspartic_dom_sf"/>
</dbReference>